<name>A0A557SVN9_9ARCH</name>
<protein>
    <submittedName>
        <fullName evidence="1">Uncharacterized protein</fullName>
    </submittedName>
</protein>
<dbReference type="AlphaFoldDB" id="A0A557SVN9"/>
<organism evidence="1 2">
    <name type="scientific">Candidatus Nitrosocosmicus arcticus</name>
    <dbReference type="NCBI Taxonomy" id="2035267"/>
    <lineage>
        <taxon>Archaea</taxon>
        <taxon>Nitrososphaerota</taxon>
        <taxon>Nitrososphaeria</taxon>
        <taxon>Nitrososphaerales</taxon>
        <taxon>Nitrososphaeraceae</taxon>
        <taxon>Candidatus Nitrosocosmicus</taxon>
    </lineage>
</organism>
<dbReference type="Proteomes" id="UP000315289">
    <property type="component" value="Unassembled WGS sequence"/>
</dbReference>
<comment type="caution">
    <text evidence="1">The sequence shown here is derived from an EMBL/GenBank/DDBJ whole genome shotgun (WGS) entry which is preliminary data.</text>
</comment>
<sequence>MRETILESRDKIRISVASTISMSNVEIIQLNTDNGCESVTQKCDKIRACMANNTI</sequence>
<accession>A0A557SVN9</accession>
<evidence type="ECO:0000313" key="1">
    <source>
        <dbReference type="EMBL" id="TVP40665.1"/>
    </source>
</evidence>
<gene>
    <name evidence="1" type="ORF">NARC_60052</name>
</gene>
<reference evidence="1 2" key="1">
    <citation type="journal article" date="2019" name="Front. Microbiol.">
        <title>Ammonia Oxidation by the Arctic Terrestrial Thaumarchaeote Candidatus Nitrosocosmicus arcticus Is Stimulated by Increasing Temperatures.</title>
        <authorList>
            <person name="Alves R.J.E."/>
            <person name="Kerou M."/>
            <person name="Zappe A."/>
            <person name="Bittner R."/>
            <person name="Abby S.S."/>
            <person name="Schmidt H.A."/>
            <person name="Pfeifer K."/>
            <person name="Schleper C."/>
        </authorList>
    </citation>
    <scope>NUCLEOTIDE SEQUENCE [LARGE SCALE GENOMIC DNA]</scope>
    <source>
        <strain evidence="1 2">Kfb</strain>
    </source>
</reference>
<evidence type="ECO:0000313" key="2">
    <source>
        <dbReference type="Proteomes" id="UP000315289"/>
    </source>
</evidence>
<proteinExistence type="predicted"/>
<dbReference type="EMBL" id="VOAH01000006">
    <property type="protein sequence ID" value="TVP40665.1"/>
    <property type="molecule type" value="Genomic_DNA"/>
</dbReference>
<dbReference type="RefSeq" id="WP_186434136.1">
    <property type="nucleotide sequence ID" value="NZ_ML675582.1"/>
</dbReference>
<keyword evidence="2" id="KW-1185">Reference proteome</keyword>